<sequence length="666" mass="72492">MVPIKLHASQDARKPAALSNPGNVNQPIRSHAPQDAGAQCMLYNPCDSAQPINSSGATCNSMHMASSEFSNLDKPITPDDAMEVDSANILINDCNLAEPITPDNVMEVDSPKALINKSNLYEPIKPLDAMETDTPDVLPNNCNSDGPIRPGAAGAKFNCSDQAGCPTPGHPIKFRNTKTSNVPNLLSSNCNSDEPIRPGAAGTKFNCSDQAGCPTHGQPIKPCDTKTSNVPNLLSNYCNSDGPIRSGAAGAKSNCSGQAGCPTHGQPIRPRNTKTSNVPNLLHHYCNMDEPIKSGAAGANLMHTIPNQPIRYKKDCNWPNQFSSDSPEPMDTFHTPPEWFDPFWVAINQPRMDGKSQVTSDAERPPPKSGRKHCNPNQSDGPKERPGLSAVKILRQLMMTISLKDLCTESPKFFQKMHQAISVLRPGKYEALFLTGTGAPRITGTVNGIHTSIILDGGVYSNIISKMFLESLPWPEVTSSDLSFILANGSCTTALGKAIKLRLWLGGVFSTIEAAIFDHNQYTLLLGRKTMSDLSVTTRFADNRWTLEHNNELIDLKVTFDSPTGPFFLCKPLAAQITDNIWLTDVQQDQLCEVISAYGSHIVSDYNDLPEAPGFHHEIDTSDAKPVASWFYRLPQSKEEFVQNEILKLLKQGMICPASLHGLPTL</sequence>
<protein>
    <submittedName>
        <fullName evidence="1">Uncharacterized protein</fullName>
    </submittedName>
</protein>
<organism evidence="1 2">
    <name type="scientific">Entomophthora muscae</name>
    <dbReference type="NCBI Taxonomy" id="34485"/>
    <lineage>
        <taxon>Eukaryota</taxon>
        <taxon>Fungi</taxon>
        <taxon>Fungi incertae sedis</taxon>
        <taxon>Zoopagomycota</taxon>
        <taxon>Entomophthoromycotina</taxon>
        <taxon>Entomophthoromycetes</taxon>
        <taxon>Entomophthorales</taxon>
        <taxon>Entomophthoraceae</taxon>
        <taxon>Entomophthora</taxon>
    </lineage>
</organism>
<evidence type="ECO:0000313" key="2">
    <source>
        <dbReference type="Proteomes" id="UP001165960"/>
    </source>
</evidence>
<keyword evidence="2" id="KW-1185">Reference proteome</keyword>
<name>A0ACC2RMX1_9FUNG</name>
<dbReference type="EMBL" id="QTSX02007111">
    <property type="protein sequence ID" value="KAJ9051451.1"/>
    <property type="molecule type" value="Genomic_DNA"/>
</dbReference>
<comment type="caution">
    <text evidence="1">The sequence shown here is derived from an EMBL/GenBank/DDBJ whole genome shotgun (WGS) entry which is preliminary data.</text>
</comment>
<reference evidence="1" key="1">
    <citation type="submission" date="2022-04" db="EMBL/GenBank/DDBJ databases">
        <title>Genome of the entomopathogenic fungus Entomophthora muscae.</title>
        <authorList>
            <person name="Elya C."/>
            <person name="Lovett B.R."/>
            <person name="Lee E."/>
            <person name="Macias A.M."/>
            <person name="Hajek A.E."/>
            <person name="De Bivort B.L."/>
            <person name="Kasson M.T."/>
            <person name="De Fine Licht H.H."/>
            <person name="Stajich J.E."/>
        </authorList>
    </citation>
    <scope>NUCLEOTIDE SEQUENCE</scope>
    <source>
        <strain evidence="1">Berkeley</strain>
    </source>
</reference>
<accession>A0ACC2RMX1</accession>
<proteinExistence type="predicted"/>
<evidence type="ECO:0000313" key="1">
    <source>
        <dbReference type="EMBL" id="KAJ9051451.1"/>
    </source>
</evidence>
<gene>
    <name evidence="1" type="ORF">DSO57_1004533</name>
</gene>
<dbReference type="Proteomes" id="UP001165960">
    <property type="component" value="Unassembled WGS sequence"/>
</dbReference>